<dbReference type="GO" id="GO:0003677">
    <property type="term" value="F:DNA binding"/>
    <property type="evidence" value="ECO:0007669"/>
    <property type="project" value="UniProtKB-KW"/>
</dbReference>
<dbReference type="PANTHER" id="PTHR31391">
    <property type="entry name" value="B3 DOMAIN-CONTAINING PROTEIN OS11G0197600-RELATED"/>
    <property type="match status" value="1"/>
</dbReference>
<keyword evidence="2" id="KW-0805">Transcription regulation</keyword>
<name>A0A3L6SVM5_PANMI</name>
<proteinExistence type="predicted"/>
<sequence length="591" mass="67404">MHGTMRRTPSRWHLIKALQPPLPSSSKHTLSLTSRRGDLLHLGSSDSLKECNKSMMVEKDCESCRKWQEHYYWEHMDVTKIRFFKLMSGDFAKGISVPAKFAKNFNGQITKGLALKVASGEIWHVGVEKRDDELLLTSGWKDLVKAHELKENDLLIFTCRGNSSFEILIFEASGCEKLSSLFANRTGPNLRKHLNDTAGQHAEPCYTLTDSEEARMAPQLVGSTHMASTSKKYNCKTKPRKEPQSLNSSSFHVKHEAVEEEESDDMCDRSKFYYSRMANQLKEEEKENILSLASIQPENPAFVAVLQKSHRQRRSNFLTVPSRFAADHLQERTQDIILCRPSRKDKWSVRYYYKTNSGFQSLPFFKFVHENKLREGDTCVFELMKGAKRVTMRVHVIRKVGDWFVLIVEKGCDSCRKCQEHYYWEHMDVSKIRFFKLMTGDFAKGTSIPEKFTKNFKGQITGGFELKAPSGKTWHISVDKSGDELFLMSGWEDFVKAHELQENDLLLFTCCGNSSFQVQVFEASGCERVSSMFGNRIGPDMCKHVNNIAGQHGNHYSVNDSEDTTTPSQLVGSPHNASYSKKSSGKTKPSE</sequence>
<evidence type="ECO:0000256" key="3">
    <source>
        <dbReference type="ARBA" id="ARBA00023125"/>
    </source>
</evidence>
<feature type="region of interest" description="Disordered" evidence="6">
    <location>
        <begin position="553"/>
        <end position="591"/>
    </location>
</feature>
<evidence type="ECO:0000256" key="5">
    <source>
        <dbReference type="ARBA" id="ARBA00023242"/>
    </source>
</evidence>
<keyword evidence="4" id="KW-0804">Transcription</keyword>
<feature type="compositionally biased region" description="Polar residues" evidence="6">
    <location>
        <begin position="554"/>
        <end position="582"/>
    </location>
</feature>
<feature type="domain" description="TF-B3" evidence="7">
    <location>
        <begin position="303"/>
        <end position="400"/>
    </location>
</feature>
<dbReference type="InterPro" id="IPR003340">
    <property type="entry name" value="B3_DNA-bd"/>
</dbReference>
<evidence type="ECO:0000256" key="2">
    <source>
        <dbReference type="ARBA" id="ARBA00023015"/>
    </source>
</evidence>
<dbReference type="SMART" id="SM01019">
    <property type="entry name" value="B3"/>
    <property type="match status" value="3"/>
</dbReference>
<dbReference type="InterPro" id="IPR044837">
    <property type="entry name" value="REM16-like"/>
</dbReference>
<dbReference type="CDD" id="cd10017">
    <property type="entry name" value="B3_DNA"/>
    <property type="match status" value="3"/>
</dbReference>
<evidence type="ECO:0000313" key="8">
    <source>
        <dbReference type="EMBL" id="RLN28433.1"/>
    </source>
</evidence>
<dbReference type="Proteomes" id="UP000275267">
    <property type="component" value="Unassembled WGS sequence"/>
</dbReference>
<feature type="domain" description="TF-B3" evidence="7">
    <location>
        <begin position="80"/>
        <end position="173"/>
    </location>
</feature>
<feature type="region of interest" description="Disordered" evidence="6">
    <location>
        <begin position="222"/>
        <end position="260"/>
    </location>
</feature>
<evidence type="ECO:0000256" key="6">
    <source>
        <dbReference type="SAM" id="MobiDB-lite"/>
    </source>
</evidence>
<dbReference type="EMBL" id="PQIB02000003">
    <property type="protein sequence ID" value="RLN28433.1"/>
    <property type="molecule type" value="Genomic_DNA"/>
</dbReference>
<dbReference type="PANTHER" id="PTHR31391:SF70">
    <property type="entry name" value="B3 DOMAIN-CONTAINING PROTEIN OS03G0622200"/>
    <property type="match status" value="1"/>
</dbReference>
<protein>
    <recommendedName>
        <fullName evidence="7">TF-B3 domain-containing protein</fullName>
    </recommendedName>
</protein>
<gene>
    <name evidence="8" type="ORF">C2845_PM05G03050</name>
</gene>
<evidence type="ECO:0000313" key="9">
    <source>
        <dbReference type="Proteomes" id="UP000275267"/>
    </source>
</evidence>
<organism evidence="8 9">
    <name type="scientific">Panicum miliaceum</name>
    <name type="common">Proso millet</name>
    <name type="synonym">Broomcorn millet</name>
    <dbReference type="NCBI Taxonomy" id="4540"/>
    <lineage>
        <taxon>Eukaryota</taxon>
        <taxon>Viridiplantae</taxon>
        <taxon>Streptophyta</taxon>
        <taxon>Embryophyta</taxon>
        <taxon>Tracheophyta</taxon>
        <taxon>Spermatophyta</taxon>
        <taxon>Magnoliopsida</taxon>
        <taxon>Liliopsida</taxon>
        <taxon>Poales</taxon>
        <taxon>Poaceae</taxon>
        <taxon>PACMAD clade</taxon>
        <taxon>Panicoideae</taxon>
        <taxon>Panicodae</taxon>
        <taxon>Paniceae</taxon>
        <taxon>Panicinae</taxon>
        <taxon>Panicum</taxon>
        <taxon>Panicum sect. Panicum</taxon>
    </lineage>
</organism>
<dbReference type="AlphaFoldDB" id="A0A3L6SVM5"/>
<feature type="domain" description="TF-B3" evidence="7">
    <location>
        <begin position="431"/>
        <end position="524"/>
    </location>
</feature>
<dbReference type="InterPro" id="IPR015300">
    <property type="entry name" value="DNA-bd_pseudobarrel_sf"/>
</dbReference>
<dbReference type="GO" id="GO:0005634">
    <property type="term" value="C:nucleus"/>
    <property type="evidence" value="ECO:0007669"/>
    <property type="project" value="UniProtKB-SubCell"/>
</dbReference>
<keyword evidence="3" id="KW-0238">DNA-binding</keyword>
<dbReference type="SUPFAM" id="SSF101936">
    <property type="entry name" value="DNA-binding pseudobarrel domain"/>
    <property type="match status" value="3"/>
</dbReference>
<reference evidence="9" key="1">
    <citation type="journal article" date="2019" name="Nat. Commun.">
        <title>The genome of broomcorn millet.</title>
        <authorList>
            <person name="Zou C."/>
            <person name="Miki D."/>
            <person name="Li D."/>
            <person name="Tang Q."/>
            <person name="Xiao L."/>
            <person name="Rajput S."/>
            <person name="Deng P."/>
            <person name="Jia W."/>
            <person name="Huang R."/>
            <person name="Zhang M."/>
            <person name="Sun Y."/>
            <person name="Hu J."/>
            <person name="Fu X."/>
            <person name="Schnable P.S."/>
            <person name="Li F."/>
            <person name="Zhang H."/>
            <person name="Feng B."/>
            <person name="Zhu X."/>
            <person name="Liu R."/>
            <person name="Schnable J.C."/>
            <person name="Zhu J.-K."/>
            <person name="Zhang H."/>
        </authorList>
    </citation>
    <scope>NUCLEOTIDE SEQUENCE [LARGE SCALE GENOMIC DNA]</scope>
</reference>
<dbReference type="STRING" id="4540.A0A3L6SVM5"/>
<feature type="compositionally biased region" description="Polar residues" evidence="6">
    <location>
        <begin position="222"/>
        <end position="232"/>
    </location>
</feature>
<dbReference type="Gene3D" id="2.40.330.10">
    <property type="entry name" value="DNA-binding pseudobarrel domain"/>
    <property type="match status" value="3"/>
</dbReference>
<dbReference type="OrthoDB" id="1666376at2759"/>
<keyword evidence="5" id="KW-0539">Nucleus</keyword>
<accession>A0A3L6SVM5</accession>
<evidence type="ECO:0000259" key="7">
    <source>
        <dbReference type="PROSITE" id="PS50863"/>
    </source>
</evidence>
<evidence type="ECO:0000256" key="1">
    <source>
        <dbReference type="ARBA" id="ARBA00004123"/>
    </source>
</evidence>
<keyword evidence="9" id="KW-1185">Reference proteome</keyword>
<dbReference type="PROSITE" id="PS50863">
    <property type="entry name" value="B3"/>
    <property type="match status" value="3"/>
</dbReference>
<dbReference type="Pfam" id="PF02362">
    <property type="entry name" value="B3"/>
    <property type="match status" value="3"/>
</dbReference>
<comment type="subcellular location">
    <subcellularLocation>
        <location evidence="1">Nucleus</location>
    </subcellularLocation>
</comment>
<evidence type="ECO:0000256" key="4">
    <source>
        <dbReference type="ARBA" id="ARBA00023163"/>
    </source>
</evidence>
<comment type="caution">
    <text evidence="8">The sequence shown here is derived from an EMBL/GenBank/DDBJ whole genome shotgun (WGS) entry which is preliminary data.</text>
</comment>